<reference evidence="1 2" key="1">
    <citation type="journal article" date="2018" name="Sci. Rep.">
        <title>Genomic signatures of local adaptation to the degree of environmental predictability in rotifers.</title>
        <authorList>
            <person name="Franch-Gras L."/>
            <person name="Hahn C."/>
            <person name="Garcia-Roger E.M."/>
            <person name="Carmona M.J."/>
            <person name="Serra M."/>
            <person name="Gomez A."/>
        </authorList>
    </citation>
    <scope>NUCLEOTIDE SEQUENCE [LARGE SCALE GENOMIC DNA]</scope>
    <source>
        <strain evidence="1">HYR1</strain>
    </source>
</reference>
<dbReference type="AlphaFoldDB" id="A0A3M7SJW8"/>
<evidence type="ECO:0000313" key="1">
    <source>
        <dbReference type="EMBL" id="RNA35818.1"/>
    </source>
</evidence>
<sequence length="61" mass="7209">MVLHIVGKAKNLIWPHEFFTFTGRFCGGLLKKTLDLTYFNFKINLKTVTLVNEKFKNGRYR</sequence>
<dbReference type="Proteomes" id="UP000276133">
    <property type="component" value="Unassembled WGS sequence"/>
</dbReference>
<accession>A0A3M7SJW8</accession>
<comment type="caution">
    <text evidence="1">The sequence shown here is derived from an EMBL/GenBank/DDBJ whole genome shotgun (WGS) entry which is preliminary data.</text>
</comment>
<evidence type="ECO:0000313" key="2">
    <source>
        <dbReference type="Proteomes" id="UP000276133"/>
    </source>
</evidence>
<proteinExistence type="predicted"/>
<keyword evidence="2" id="KW-1185">Reference proteome</keyword>
<dbReference type="EMBL" id="REGN01001284">
    <property type="protein sequence ID" value="RNA35818.1"/>
    <property type="molecule type" value="Genomic_DNA"/>
</dbReference>
<gene>
    <name evidence="1" type="ORF">BpHYR1_001909</name>
</gene>
<name>A0A3M7SJW8_BRAPC</name>
<organism evidence="1 2">
    <name type="scientific">Brachionus plicatilis</name>
    <name type="common">Marine rotifer</name>
    <name type="synonym">Brachionus muelleri</name>
    <dbReference type="NCBI Taxonomy" id="10195"/>
    <lineage>
        <taxon>Eukaryota</taxon>
        <taxon>Metazoa</taxon>
        <taxon>Spiralia</taxon>
        <taxon>Gnathifera</taxon>
        <taxon>Rotifera</taxon>
        <taxon>Eurotatoria</taxon>
        <taxon>Monogononta</taxon>
        <taxon>Pseudotrocha</taxon>
        <taxon>Ploima</taxon>
        <taxon>Brachionidae</taxon>
        <taxon>Brachionus</taxon>
    </lineage>
</organism>
<protein>
    <submittedName>
        <fullName evidence="1">Uncharacterized protein</fullName>
    </submittedName>
</protein>